<name>K9FMM8_PEND1</name>
<organism evidence="1 2">
    <name type="scientific">Penicillium digitatum (strain Pd1 / CECT 20795)</name>
    <name type="common">Green mold</name>
    <dbReference type="NCBI Taxonomy" id="1170230"/>
    <lineage>
        <taxon>Eukaryota</taxon>
        <taxon>Fungi</taxon>
        <taxon>Dikarya</taxon>
        <taxon>Ascomycota</taxon>
        <taxon>Pezizomycotina</taxon>
        <taxon>Eurotiomycetes</taxon>
        <taxon>Eurotiomycetidae</taxon>
        <taxon>Eurotiales</taxon>
        <taxon>Aspergillaceae</taxon>
        <taxon>Penicillium</taxon>
    </lineage>
</organism>
<accession>K9FMM8</accession>
<dbReference type="VEuPathDB" id="FungiDB:PDIP_64000"/>
<dbReference type="Proteomes" id="UP000009886">
    <property type="component" value="Unassembled WGS sequence"/>
</dbReference>
<sequence>MILTTLEFQTNTSHVLISVITMITTSAAAKFRSRPKICENAWSFPTGTRFFLTKSVAPIVQALCIE</sequence>
<dbReference type="EMBL" id="AKCU01000425">
    <property type="protein sequence ID" value="EKV09602.1"/>
    <property type="molecule type" value="Genomic_DNA"/>
</dbReference>
<dbReference type="AlphaFoldDB" id="K9FMM8"/>
<dbReference type="HOGENOM" id="CLU_2831940_0_0_1"/>
<protein>
    <submittedName>
        <fullName evidence="1">Uncharacterized protein</fullName>
    </submittedName>
</protein>
<evidence type="ECO:0000313" key="1">
    <source>
        <dbReference type="EMBL" id="EKV09602.1"/>
    </source>
</evidence>
<evidence type="ECO:0000313" key="2">
    <source>
        <dbReference type="Proteomes" id="UP000009886"/>
    </source>
</evidence>
<proteinExistence type="predicted"/>
<dbReference type="KEGG" id="pdp:PDIP_64000"/>
<gene>
    <name evidence="1" type="ORF">PDIP_64000</name>
</gene>
<reference evidence="2" key="1">
    <citation type="journal article" date="2012" name="BMC Genomics">
        <title>Genome sequence of the necrotrophic fungus Penicillium digitatum, the main postharvest pathogen of citrus.</title>
        <authorList>
            <person name="Marcet-Houben M."/>
            <person name="Ballester A.-R."/>
            <person name="de la Fuente B."/>
            <person name="Harries E."/>
            <person name="Marcos J.F."/>
            <person name="Gonzalez-Candelas L."/>
            <person name="Gabaldon T."/>
        </authorList>
    </citation>
    <scope>NUCLEOTIDE SEQUENCE [LARGE SCALE GENOMIC DNA]</scope>
    <source>
        <strain evidence="2">Pd1 / CECT 20795</strain>
    </source>
</reference>
<comment type="caution">
    <text evidence="1">The sequence shown here is derived from an EMBL/GenBank/DDBJ whole genome shotgun (WGS) entry which is preliminary data.</text>
</comment>